<dbReference type="SUPFAM" id="SSF102114">
    <property type="entry name" value="Radical SAM enzymes"/>
    <property type="match status" value="1"/>
</dbReference>
<comment type="similarity">
    <text evidence="3 12">Belongs to the organic radical-activating enzymes family.</text>
</comment>
<dbReference type="InterPro" id="IPR001989">
    <property type="entry name" value="Radical_activat_CS"/>
</dbReference>
<dbReference type="InterPro" id="IPR034457">
    <property type="entry name" value="Organic_radical-activating"/>
</dbReference>
<evidence type="ECO:0000256" key="11">
    <source>
        <dbReference type="ARBA" id="ARBA00047365"/>
    </source>
</evidence>
<dbReference type="Proteomes" id="UP000261212">
    <property type="component" value="Unassembled WGS sequence"/>
</dbReference>
<keyword evidence="8 12" id="KW-0560">Oxidoreductase</keyword>
<evidence type="ECO:0000256" key="5">
    <source>
        <dbReference type="ARBA" id="ARBA00022485"/>
    </source>
</evidence>
<keyword evidence="9" id="KW-0408">Iron</keyword>
<gene>
    <name evidence="13" type="primary">nrdG</name>
    <name evidence="13" type="ORF">DW687_01465</name>
</gene>
<organism evidence="13 14">
    <name type="scientific">Anaerofustis stercorihominis</name>
    <dbReference type="NCBI Taxonomy" id="214853"/>
    <lineage>
        <taxon>Bacteria</taxon>
        <taxon>Bacillati</taxon>
        <taxon>Bacillota</taxon>
        <taxon>Clostridia</taxon>
        <taxon>Eubacteriales</taxon>
        <taxon>Eubacteriaceae</taxon>
        <taxon>Anaerofustis</taxon>
    </lineage>
</organism>
<evidence type="ECO:0000256" key="3">
    <source>
        <dbReference type="ARBA" id="ARBA00009777"/>
    </source>
</evidence>
<dbReference type="GO" id="GO:0051539">
    <property type="term" value="F:4 iron, 4 sulfur cluster binding"/>
    <property type="evidence" value="ECO:0007669"/>
    <property type="project" value="UniProtKB-KW"/>
</dbReference>
<comment type="caution">
    <text evidence="13">The sequence shown here is derived from an EMBL/GenBank/DDBJ whole genome shotgun (WGS) entry which is preliminary data.</text>
</comment>
<dbReference type="SFLD" id="SFLDG01066">
    <property type="entry name" value="organic_radical-activating_enz"/>
    <property type="match status" value="1"/>
</dbReference>
<dbReference type="CDD" id="cd01335">
    <property type="entry name" value="Radical_SAM"/>
    <property type="match status" value="1"/>
</dbReference>
<dbReference type="InterPro" id="IPR058240">
    <property type="entry name" value="rSAM_sf"/>
</dbReference>
<proteinExistence type="inferred from homology"/>
<dbReference type="SFLD" id="SFLDG01063">
    <property type="entry name" value="activating_enzymes__group_1"/>
    <property type="match status" value="1"/>
</dbReference>
<evidence type="ECO:0000256" key="9">
    <source>
        <dbReference type="ARBA" id="ARBA00023004"/>
    </source>
</evidence>
<sequence>MNEDKEIRIAGIVRESIVDGPGLRFTLFVQGCPHKCPECHNPQTHDFNGGQIVSHEKVLNAIFDNPLLSGVTFSGGEPFMQAESLYLIGKEIKNKGLNLITYTGFLFEDLLTMSENDPYILKLIKLNDYIMDGKFQLENKTYDKTFVGSSNQRRIDVKKTIENNFKVIEKDF</sequence>
<dbReference type="RefSeq" id="WP_007050401.1">
    <property type="nucleotide sequence ID" value="NZ_CABKNJ010000001.1"/>
</dbReference>
<dbReference type="PROSITE" id="PS01087">
    <property type="entry name" value="RADICAL_ACTIVATING"/>
    <property type="match status" value="1"/>
</dbReference>
<dbReference type="EMBL" id="QUSM01000002">
    <property type="protein sequence ID" value="RGD75018.1"/>
    <property type="molecule type" value="Genomic_DNA"/>
</dbReference>
<evidence type="ECO:0000256" key="10">
    <source>
        <dbReference type="ARBA" id="ARBA00023014"/>
    </source>
</evidence>
<comment type="function">
    <text evidence="2 12">Activation of anaerobic ribonucleoside-triphosphate reductase under anaerobic conditions by generation of an organic free radical, using S-adenosylmethionine and reduced flavodoxin as cosubstrates to produce 5'-deoxy-adenosine.</text>
</comment>
<evidence type="ECO:0000256" key="6">
    <source>
        <dbReference type="ARBA" id="ARBA00022691"/>
    </source>
</evidence>
<dbReference type="EC" id="1.97.1.-" evidence="12"/>
<dbReference type="SFLD" id="SFLDS00029">
    <property type="entry name" value="Radical_SAM"/>
    <property type="match status" value="1"/>
</dbReference>
<dbReference type="SFLD" id="SFLDF00299">
    <property type="entry name" value="anaerobic_ribonucleoside-triph"/>
    <property type="match status" value="1"/>
</dbReference>
<accession>A0A3E3E262</accession>
<evidence type="ECO:0000313" key="13">
    <source>
        <dbReference type="EMBL" id="RGD75018.1"/>
    </source>
</evidence>
<name>A0A3E3E262_9FIRM</name>
<dbReference type="PANTHER" id="PTHR30352:SF2">
    <property type="entry name" value="ANAEROBIC RIBONUCLEOSIDE-TRIPHOSPHATE REDUCTASE-ACTIVATING PROTEIN"/>
    <property type="match status" value="1"/>
</dbReference>
<protein>
    <recommendedName>
        <fullName evidence="4 12">Anaerobic ribonucleoside-triphosphate reductase-activating protein</fullName>
        <ecNumber evidence="12">1.97.1.-</ecNumber>
    </recommendedName>
</protein>
<keyword evidence="6" id="KW-0949">S-adenosyl-L-methionine</keyword>
<dbReference type="Pfam" id="PF13353">
    <property type="entry name" value="Fer4_12"/>
    <property type="match status" value="1"/>
</dbReference>
<evidence type="ECO:0000256" key="1">
    <source>
        <dbReference type="ARBA" id="ARBA00001966"/>
    </source>
</evidence>
<evidence type="ECO:0000256" key="8">
    <source>
        <dbReference type="ARBA" id="ARBA00023002"/>
    </source>
</evidence>
<evidence type="ECO:0000256" key="4">
    <source>
        <dbReference type="ARBA" id="ARBA00014281"/>
    </source>
</evidence>
<reference evidence="13 14" key="1">
    <citation type="submission" date="2018-08" db="EMBL/GenBank/DDBJ databases">
        <title>A genome reference for cultivated species of the human gut microbiota.</title>
        <authorList>
            <person name="Zou Y."/>
            <person name="Xue W."/>
            <person name="Luo G."/>
        </authorList>
    </citation>
    <scope>NUCLEOTIDE SEQUENCE [LARGE SCALE GENOMIC DNA]</scope>
    <source>
        <strain evidence="13 14">AM25-6</strain>
    </source>
</reference>
<dbReference type="InterPro" id="IPR012837">
    <property type="entry name" value="NrdG"/>
</dbReference>
<keyword evidence="10" id="KW-0411">Iron-sulfur</keyword>
<dbReference type="PANTHER" id="PTHR30352">
    <property type="entry name" value="PYRUVATE FORMATE-LYASE-ACTIVATING ENZYME"/>
    <property type="match status" value="1"/>
</dbReference>
<dbReference type="GO" id="GO:0046872">
    <property type="term" value="F:metal ion binding"/>
    <property type="evidence" value="ECO:0007669"/>
    <property type="project" value="UniProtKB-KW"/>
</dbReference>
<keyword evidence="5" id="KW-0004">4Fe-4S</keyword>
<dbReference type="GeneID" id="98000701"/>
<dbReference type="Gene3D" id="3.20.20.70">
    <property type="entry name" value="Aldolase class I"/>
    <property type="match status" value="1"/>
</dbReference>
<dbReference type="InterPro" id="IPR007197">
    <property type="entry name" value="rSAM"/>
</dbReference>
<comment type="catalytic activity">
    <reaction evidence="11">
        <text>glycyl-[protein] + reduced [flavodoxin] + S-adenosyl-L-methionine = glycin-2-yl radical-[protein] + semiquinone [flavodoxin] + 5'-deoxyadenosine + L-methionine + H(+)</text>
        <dbReference type="Rhea" id="RHEA:61976"/>
        <dbReference type="Rhea" id="RHEA-COMP:10622"/>
        <dbReference type="Rhea" id="RHEA-COMP:14480"/>
        <dbReference type="Rhea" id="RHEA-COMP:15993"/>
        <dbReference type="Rhea" id="RHEA-COMP:15994"/>
        <dbReference type="ChEBI" id="CHEBI:15378"/>
        <dbReference type="ChEBI" id="CHEBI:17319"/>
        <dbReference type="ChEBI" id="CHEBI:29947"/>
        <dbReference type="ChEBI" id="CHEBI:32722"/>
        <dbReference type="ChEBI" id="CHEBI:57618"/>
        <dbReference type="ChEBI" id="CHEBI:57844"/>
        <dbReference type="ChEBI" id="CHEBI:59789"/>
        <dbReference type="ChEBI" id="CHEBI:140311"/>
    </reaction>
</comment>
<evidence type="ECO:0000256" key="12">
    <source>
        <dbReference type="PIRNR" id="PIRNR000368"/>
    </source>
</evidence>
<dbReference type="GO" id="GO:0004748">
    <property type="term" value="F:ribonucleoside-diphosphate reductase activity, thioredoxin disulfide as acceptor"/>
    <property type="evidence" value="ECO:0007669"/>
    <property type="project" value="TreeGrafter"/>
</dbReference>
<dbReference type="InterPro" id="IPR013785">
    <property type="entry name" value="Aldolase_TIM"/>
</dbReference>
<evidence type="ECO:0000256" key="2">
    <source>
        <dbReference type="ARBA" id="ARBA00003852"/>
    </source>
</evidence>
<dbReference type="GO" id="GO:0043365">
    <property type="term" value="F:[formate-C-acetyltransferase]-activating enzyme activity"/>
    <property type="evidence" value="ECO:0007669"/>
    <property type="project" value="InterPro"/>
</dbReference>
<keyword evidence="7" id="KW-0479">Metal-binding</keyword>
<dbReference type="NCBIfam" id="TIGR02491">
    <property type="entry name" value="NrdG"/>
    <property type="match status" value="1"/>
</dbReference>
<comment type="cofactor">
    <cofactor evidence="1">
        <name>[4Fe-4S] cluster</name>
        <dbReference type="ChEBI" id="CHEBI:49883"/>
    </cofactor>
</comment>
<evidence type="ECO:0000256" key="7">
    <source>
        <dbReference type="ARBA" id="ARBA00022723"/>
    </source>
</evidence>
<dbReference type="AlphaFoldDB" id="A0A3E3E262"/>
<dbReference type="PIRSF" id="PIRSF000368">
    <property type="entry name" value="NrdG"/>
    <property type="match status" value="1"/>
</dbReference>
<evidence type="ECO:0000313" key="14">
    <source>
        <dbReference type="Proteomes" id="UP000261212"/>
    </source>
</evidence>